<dbReference type="SUPFAM" id="SSF53098">
    <property type="entry name" value="Ribonuclease H-like"/>
    <property type="match status" value="1"/>
</dbReference>
<proteinExistence type="inferred from homology"/>
<dbReference type="PANTHER" id="PTHR47649:SF1">
    <property type="entry name" value="RIBONUCLEASE D"/>
    <property type="match status" value="1"/>
</dbReference>
<keyword evidence="5 6" id="KW-0269">Exonuclease</keyword>
<reference evidence="8 9" key="1">
    <citation type="submission" date="2016-10" db="EMBL/GenBank/DDBJ databases">
        <authorList>
            <person name="de Groot N.N."/>
        </authorList>
    </citation>
    <scope>NUCLEOTIDE SEQUENCE [LARGE SCALE GENOMIC DNA]</scope>
    <source>
        <strain evidence="8 9">A52C2</strain>
    </source>
</reference>
<feature type="domain" description="HRDC" evidence="7">
    <location>
        <begin position="214"/>
        <end position="295"/>
    </location>
</feature>
<keyword evidence="2 6" id="KW-0819">tRNA processing</keyword>
<evidence type="ECO:0000256" key="2">
    <source>
        <dbReference type="ARBA" id="ARBA00022694"/>
    </source>
</evidence>
<dbReference type="GO" id="GO:0000166">
    <property type="term" value="F:nucleotide binding"/>
    <property type="evidence" value="ECO:0007669"/>
    <property type="project" value="InterPro"/>
</dbReference>
<comment type="subcellular location">
    <subcellularLocation>
        <location evidence="6">Cytoplasm</location>
    </subcellularLocation>
</comment>
<evidence type="ECO:0000256" key="4">
    <source>
        <dbReference type="ARBA" id="ARBA00022801"/>
    </source>
</evidence>
<dbReference type="STRING" id="1855383.SAMN05216548_10295"/>
<evidence type="ECO:0000256" key="3">
    <source>
        <dbReference type="ARBA" id="ARBA00022722"/>
    </source>
</evidence>
<accession>A0A1H9CAC1</accession>
<dbReference type="InterPro" id="IPR002121">
    <property type="entry name" value="HRDC_dom"/>
</dbReference>
<dbReference type="CDD" id="cd06142">
    <property type="entry name" value="RNaseD_exo"/>
    <property type="match status" value="1"/>
</dbReference>
<dbReference type="EMBL" id="FOFG01000002">
    <property type="protein sequence ID" value="SEP98104.1"/>
    <property type="molecule type" value="Genomic_DNA"/>
</dbReference>
<protein>
    <recommendedName>
        <fullName evidence="6">Ribonuclease D</fullName>
        <shortName evidence="6">RNase D</shortName>
        <ecNumber evidence="6">3.1.13.5</ecNumber>
    </recommendedName>
</protein>
<dbReference type="Pfam" id="PF01612">
    <property type="entry name" value="DNA_pol_A_exo1"/>
    <property type="match status" value="1"/>
</dbReference>
<evidence type="ECO:0000256" key="1">
    <source>
        <dbReference type="ARBA" id="ARBA00022490"/>
    </source>
</evidence>
<dbReference type="Proteomes" id="UP000199647">
    <property type="component" value="Unassembled WGS sequence"/>
</dbReference>
<evidence type="ECO:0000313" key="8">
    <source>
        <dbReference type="EMBL" id="SEP98104.1"/>
    </source>
</evidence>
<dbReference type="PROSITE" id="PS50967">
    <property type="entry name" value="HRDC"/>
    <property type="match status" value="1"/>
</dbReference>
<comment type="catalytic activity">
    <reaction evidence="6">
        <text>Exonucleolytic cleavage that removes extra residues from the 3'-terminus of tRNA to produce 5'-mononucleotides.</text>
        <dbReference type="EC" id="3.1.13.5"/>
    </reaction>
</comment>
<evidence type="ECO:0000259" key="7">
    <source>
        <dbReference type="PROSITE" id="PS50967"/>
    </source>
</evidence>
<comment type="cofactor">
    <cofactor evidence="6">
        <name>a divalent metal cation</name>
        <dbReference type="ChEBI" id="CHEBI:60240"/>
    </cofactor>
</comment>
<dbReference type="AlphaFoldDB" id="A0A1H9CAC1"/>
<dbReference type="OrthoDB" id="9800549at2"/>
<dbReference type="InterPro" id="IPR002562">
    <property type="entry name" value="3'-5'_exonuclease_dom"/>
</dbReference>
<dbReference type="InterPro" id="IPR010997">
    <property type="entry name" value="HRDC-like_sf"/>
</dbReference>
<evidence type="ECO:0000313" key="9">
    <source>
        <dbReference type="Proteomes" id="UP000199647"/>
    </source>
</evidence>
<dbReference type="PANTHER" id="PTHR47649">
    <property type="entry name" value="RIBONUCLEASE D"/>
    <property type="match status" value="1"/>
</dbReference>
<evidence type="ECO:0000256" key="5">
    <source>
        <dbReference type="ARBA" id="ARBA00022839"/>
    </source>
</evidence>
<dbReference type="Gene3D" id="1.10.150.80">
    <property type="entry name" value="HRDC domain"/>
    <property type="match status" value="1"/>
</dbReference>
<keyword evidence="9" id="KW-1185">Reference proteome</keyword>
<dbReference type="GO" id="GO:0033890">
    <property type="term" value="F:ribonuclease D activity"/>
    <property type="evidence" value="ECO:0007669"/>
    <property type="project" value="UniProtKB-UniRule"/>
</dbReference>
<keyword evidence="4 6" id="KW-0378">Hydrolase</keyword>
<dbReference type="Pfam" id="PF00570">
    <property type="entry name" value="HRDC"/>
    <property type="match status" value="1"/>
</dbReference>
<dbReference type="EC" id="3.1.13.5" evidence="6"/>
<organism evidence="8 9">
    <name type="scientific">Faunimonas pinastri</name>
    <dbReference type="NCBI Taxonomy" id="1855383"/>
    <lineage>
        <taxon>Bacteria</taxon>
        <taxon>Pseudomonadati</taxon>
        <taxon>Pseudomonadota</taxon>
        <taxon>Alphaproteobacteria</taxon>
        <taxon>Hyphomicrobiales</taxon>
        <taxon>Afifellaceae</taxon>
        <taxon>Faunimonas</taxon>
    </lineage>
</organism>
<dbReference type="Gene3D" id="3.30.420.10">
    <property type="entry name" value="Ribonuclease H-like superfamily/Ribonuclease H"/>
    <property type="match status" value="1"/>
</dbReference>
<comment type="function">
    <text evidence="6">Exonuclease involved in the 3' processing of various precursor tRNAs. Initiates hydrolysis at the 3'-terminus of an RNA molecule and releases 5'-mononucleotides.</text>
</comment>
<dbReference type="NCBIfam" id="TIGR01388">
    <property type="entry name" value="rnd"/>
    <property type="match status" value="1"/>
</dbReference>
<dbReference type="HAMAP" id="MF_01899">
    <property type="entry name" value="RNase_D"/>
    <property type="match status" value="1"/>
</dbReference>
<dbReference type="SMART" id="SM00474">
    <property type="entry name" value="35EXOc"/>
    <property type="match status" value="1"/>
</dbReference>
<dbReference type="GO" id="GO:0003676">
    <property type="term" value="F:nucleic acid binding"/>
    <property type="evidence" value="ECO:0007669"/>
    <property type="project" value="InterPro"/>
</dbReference>
<dbReference type="InterPro" id="IPR044876">
    <property type="entry name" value="HRDC_dom_sf"/>
</dbReference>
<keyword evidence="3 6" id="KW-0540">Nuclease</keyword>
<dbReference type="SUPFAM" id="SSF47819">
    <property type="entry name" value="HRDC-like"/>
    <property type="match status" value="2"/>
</dbReference>
<dbReference type="InterPro" id="IPR006292">
    <property type="entry name" value="RNase_D"/>
</dbReference>
<dbReference type="SMART" id="SM00341">
    <property type="entry name" value="HRDC"/>
    <property type="match status" value="1"/>
</dbReference>
<dbReference type="GO" id="GO:0042780">
    <property type="term" value="P:tRNA 3'-end processing"/>
    <property type="evidence" value="ECO:0007669"/>
    <property type="project" value="UniProtKB-UniRule"/>
</dbReference>
<name>A0A1H9CAC1_9HYPH</name>
<dbReference type="InterPro" id="IPR036397">
    <property type="entry name" value="RNaseH_sf"/>
</dbReference>
<gene>
    <name evidence="6" type="primary">rnd</name>
    <name evidence="8" type="ORF">SAMN05216548_10295</name>
</gene>
<dbReference type="InterPro" id="IPR051086">
    <property type="entry name" value="RNase_D-like"/>
</dbReference>
<sequence length="396" mass="44015">MTDSAEFTVFTDPTEVAALCGRLKHSPFVTVDTEFIRESTYWAQLCLIQIASPDEVAIIDPLAPGMDLAPFFALMADETVLKVFHAARQDIEIFVKLSDAVPRPLFDTQVAAMVCGFGDQVSYDQLVQRLAGKQIDKSSRFTDWARRPLTGKQLAYAAADVIYLRDVYAGLQADLEERGRTQWVSEEMAILADPATYRTHPEDAWERLKMRVKKPRQLAALQALAAWREREAQQRDQPRGRVLKDDAIYELAIQQPRDAEALAQLRSLPRGFERSSAGRGILEAIASALALPEADLPHLPRQRPAPEHASAAADLLKVLLKMVSEQHRVASRVIATSEDLEQIAVNDEPDVPAMHGWRRELFGELALSLKRGDLALALSRRGIVAMDTTKEAAAAE</sequence>
<dbReference type="RefSeq" id="WP_092495279.1">
    <property type="nucleotide sequence ID" value="NZ_FOFG01000002.1"/>
</dbReference>
<comment type="similarity">
    <text evidence="6">Belongs to the RNase D family.</text>
</comment>
<dbReference type="GO" id="GO:0008408">
    <property type="term" value="F:3'-5' exonuclease activity"/>
    <property type="evidence" value="ECO:0007669"/>
    <property type="project" value="InterPro"/>
</dbReference>
<keyword evidence="1 6" id="KW-0963">Cytoplasm</keyword>
<dbReference type="InterPro" id="IPR012337">
    <property type="entry name" value="RNaseH-like_sf"/>
</dbReference>
<evidence type="ECO:0000256" key="6">
    <source>
        <dbReference type="HAMAP-Rule" id="MF_01899"/>
    </source>
</evidence>
<dbReference type="GO" id="GO:0005737">
    <property type="term" value="C:cytoplasm"/>
    <property type="evidence" value="ECO:0007669"/>
    <property type="project" value="UniProtKB-SubCell"/>
</dbReference>